<dbReference type="InterPro" id="IPR013083">
    <property type="entry name" value="Znf_RING/FYVE/PHD"/>
</dbReference>
<gene>
    <name evidence="11" type="ORF">CT0861_01998</name>
</gene>
<dbReference type="SUPFAM" id="SSF57850">
    <property type="entry name" value="RING/U-box"/>
    <property type="match status" value="2"/>
</dbReference>
<dbReference type="Proteomes" id="UP000076552">
    <property type="component" value="Unassembled WGS sequence"/>
</dbReference>
<dbReference type="CDD" id="cd20335">
    <property type="entry name" value="BRcat_RBR"/>
    <property type="match status" value="1"/>
</dbReference>
<dbReference type="AlphaFoldDB" id="A0A166PTP8"/>
<keyword evidence="2" id="KW-0808">Transferase</keyword>
<dbReference type="GO" id="GO:0043161">
    <property type="term" value="P:proteasome-mediated ubiquitin-dependent protein catabolic process"/>
    <property type="evidence" value="ECO:0007669"/>
    <property type="project" value="TreeGrafter"/>
</dbReference>
<dbReference type="InterPro" id="IPR001841">
    <property type="entry name" value="Znf_RING"/>
</dbReference>
<evidence type="ECO:0000313" key="12">
    <source>
        <dbReference type="Proteomes" id="UP000076552"/>
    </source>
</evidence>
<accession>A0A166PTP8</accession>
<evidence type="ECO:0000259" key="9">
    <source>
        <dbReference type="PROSITE" id="PS50089"/>
    </source>
</evidence>
<dbReference type="GO" id="GO:0097039">
    <property type="term" value="P:protein linear polyubiquitination"/>
    <property type="evidence" value="ECO:0007669"/>
    <property type="project" value="TreeGrafter"/>
</dbReference>
<dbReference type="InterPro" id="IPR044066">
    <property type="entry name" value="TRIAD_supradom"/>
</dbReference>
<feature type="domain" description="RING-type" evidence="10">
    <location>
        <begin position="506"/>
        <end position="697"/>
    </location>
</feature>
<dbReference type="InterPro" id="IPR018957">
    <property type="entry name" value="Znf_C3HC4_RING-type"/>
</dbReference>
<evidence type="ECO:0000256" key="4">
    <source>
        <dbReference type="ARBA" id="ARBA00022737"/>
    </source>
</evidence>
<dbReference type="GO" id="GO:0004842">
    <property type="term" value="F:ubiquitin-protein transferase activity"/>
    <property type="evidence" value="ECO:0007669"/>
    <property type="project" value="TreeGrafter"/>
</dbReference>
<evidence type="ECO:0000256" key="8">
    <source>
        <dbReference type="PROSITE-ProRule" id="PRU00175"/>
    </source>
</evidence>
<dbReference type="STRING" id="708197.A0A166PTP8"/>
<evidence type="ECO:0000256" key="5">
    <source>
        <dbReference type="ARBA" id="ARBA00022771"/>
    </source>
</evidence>
<dbReference type="CDD" id="cd20336">
    <property type="entry name" value="Rcat_RBR"/>
    <property type="match status" value="1"/>
</dbReference>
<reference evidence="11 12" key="1">
    <citation type="submission" date="2015-06" db="EMBL/GenBank/DDBJ databases">
        <title>Survival trade-offs in plant roots during colonization by closely related pathogenic and mutualistic fungi.</title>
        <authorList>
            <person name="Hacquard S."/>
            <person name="Kracher B."/>
            <person name="Hiruma K."/>
            <person name="Weinman A."/>
            <person name="Muench P."/>
            <person name="Garrido Oter R."/>
            <person name="Ver Loren van Themaat E."/>
            <person name="Dallerey J.-F."/>
            <person name="Damm U."/>
            <person name="Henrissat B."/>
            <person name="Lespinet O."/>
            <person name="Thon M."/>
            <person name="Kemen E."/>
            <person name="McHardy A.C."/>
            <person name="Schulze-Lefert P."/>
            <person name="O'Connell R.J."/>
        </authorList>
    </citation>
    <scope>NUCLEOTIDE SEQUENCE [LARGE SCALE GENOMIC DNA]</scope>
    <source>
        <strain evidence="11 12">0861</strain>
    </source>
</reference>
<evidence type="ECO:0000256" key="3">
    <source>
        <dbReference type="ARBA" id="ARBA00022723"/>
    </source>
</evidence>
<dbReference type="PROSITE" id="PS51873">
    <property type="entry name" value="TRIAD"/>
    <property type="match status" value="1"/>
</dbReference>
<keyword evidence="4" id="KW-0677">Repeat</keyword>
<keyword evidence="3" id="KW-0479">Metal-binding</keyword>
<dbReference type="PANTHER" id="PTHR22770">
    <property type="entry name" value="UBIQUITIN CONJUGATING ENZYME 7 INTERACTING PROTEIN-RELATED"/>
    <property type="match status" value="1"/>
</dbReference>
<protein>
    <submittedName>
        <fullName evidence="11">Ariadne ring protein</fullName>
    </submittedName>
</protein>
<keyword evidence="5 8" id="KW-0863">Zinc-finger</keyword>
<dbReference type="Pfam" id="PF00097">
    <property type="entry name" value="zf-C3HC4"/>
    <property type="match status" value="1"/>
</dbReference>
<evidence type="ECO:0000256" key="7">
    <source>
        <dbReference type="ARBA" id="ARBA00022833"/>
    </source>
</evidence>
<name>A0A166PTP8_9PEZI</name>
<dbReference type="GO" id="GO:0043130">
    <property type="term" value="F:ubiquitin binding"/>
    <property type="evidence" value="ECO:0007669"/>
    <property type="project" value="TreeGrafter"/>
</dbReference>
<dbReference type="EMBL" id="LFIV01000152">
    <property type="protein sequence ID" value="KZL67152.1"/>
    <property type="molecule type" value="Genomic_DNA"/>
</dbReference>
<dbReference type="Gene3D" id="3.30.40.10">
    <property type="entry name" value="Zinc/RING finger domain, C3HC4 (zinc finger)"/>
    <property type="match status" value="1"/>
</dbReference>
<evidence type="ECO:0000256" key="2">
    <source>
        <dbReference type="ARBA" id="ARBA00022679"/>
    </source>
</evidence>
<comment type="caution">
    <text evidence="11">The sequence shown here is derived from an EMBL/GenBank/DDBJ whole genome shotgun (WGS) entry which is preliminary data.</text>
</comment>
<proteinExistence type="predicted"/>
<comment type="pathway">
    <text evidence="1">Protein modification; protein ubiquitination.</text>
</comment>
<evidence type="ECO:0000313" key="11">
    <source>
        <dbReference type="EMBL" id="KZL67152.1"/>
    </source>
</evidence>
<organism evidence="11 12">
    <name type="scientific">Colletotrichum tofieldiae</name>
    <dbReference type="NCBI Taxonomy" id="708197"/>
    <lineage>
        <taxon>Eukaryota</taxon>
        <taxon>Fungi</taxon>
        <taxon>Dikarya</taxon>
        <taxon>Ascomycota</taxon>
        <taxon>Pezizomycotina</taxon>
        <taxon>Sordariomycetes</taxon>
        <taxon>Hypocreomycetidae</taxon>
        <taxon>Glomerellales</taxon>
        <taxon>Glomerellaceae</taxon>
        <taxon>Colletotrichum</taxon>
        <taxon>Colletotrichum spaethianum species complex</taxon>
    </lineage>
</organism>
<dbReference type="Gene3D" id="1.20.120.1750">
    <property type="match status" value="1"/>
</dbReference>
<sequence>MVIAVPFFMLEKRQKMVSLGRKLCGPEYVSQILSHIGIEVPSTSVRMRQYGQDDVITTADVRAEDPNFAKSLSVKFEAGELSQVDGFSGVKVFALAIPASNGAGGFAHRVNCRKIVCSWHKPMKLSLLSFDSEELAKKVCDRFSKGTYKVLDTAVSCGLRQAENPYRNRGHRSQVLLQPRKWVLSLRVPLKASTEDILRMIPRDNRPRHVEFAGTTYRLGEECNARQLAMIEKLLTRIGPLEMKLTANIENPGKRVKAMARFVDEADAKEAAATLDNTRLLFNESDKLNVNLIYSSTYKVATKVFEAVLGNIEAAKIAYKEQHVNFKHFPPTNGYTTLRLEGENREDIAAPERAVDNILRGQTVTEKEGEKPFWNPSFGNRAAAGKALQHLEQLFQVAFHCIPSKAEIRVYGPPGKVEEARNALLHAFGVNPSASHFISLDDKYFQWAIRGGFSDLRDALGPENVILSVLPTIKRIEVIGPRASYDLALEIMSGKKAALRKRPEIAVNDCSVCWTEAENPLTTKCGHVYCLDCFENFCQSADSGESGFNLQCLADEGSCGTVFSLPELQEHLSSFTFEELLASSVKSYFNKRPDEFRYCSTAGCEQIYRVAPLDHPGLFTCPGCLKAACTSCHHPHVGVSCAEYRYVASGGEAEFEKAKEELGIKDCPKCNTSIQKSSGCNHMTCGLANKDEVTDVV</sequence>
<evidence type="ECO:0000259" key="10">
    <source>
        <dbReference type="PROSITE" id="PS51873"/>
    </source>
</evidence>
<keyword evidence="12" id="KW-1185">Reference proteome</keyword>
<evidence type="ECO:0000256" key="1">
    <source>
        <dbReference type="ARBA" id="ARBA00004906"/>
    </source>
</evidence>
<dbReference type="InterPro" id="IPR051628">
    <property type="entry name" value="LUBAC_E3_Ligases"/>
</dbReference>
<dbReference type="InterPro" id="IPR002867">
    <property type="entry name" value="IBR_dom"/>
</dbReference>
<dbReference type="PROSITE" id="PS50089">
    <property type="entry name" value="ZF_RING_2"/>
    <property type="match status" value="1"/>
</dbReference>
<feature type="domain" description="RING-type" evidence="9">
    <location>
        <begin position="510"/>
        <end position="556"/>
    </location>
</feature>
<dbReference type="Pfam" id="PF01485">
    <property type="entry name" value="IBR"/>
    <property type="match status" value="1"/>
</dbReference>
<evidence type="ECO:0000256" key="6">
    <source>
        <dbReference type="ARBA" id="ARBA00022786"/>
    </source>
</evidence>
<dbReference type="GO" id="GO:0008270">
    <property type="term" value="F:zinc ion binding"/>
    <property type="evidence" value="ECO:0007669"/>
    <property type="project" value="UniProtKB-KW"/>
</dbReference>
<keyword evidence="6" id="KW-0833">Ubl conjugation pathway</keyword>
<dbReference type="SMART" id="SM00184">
    <property type="entry name" value="RING"/>
    <property type="match status" value="2"/>
</dbReference>
<dbReference type="GO" id="GO:0000151">
    <property type="term" value="C:ubiquitin ligase complex"/>
    <property type="evidence" value="ECO:0007669"/>
    <property type="project" value="TreeGrafter"/>
</dbReference>
<dbReference type="PANTHER" id="PTHR22770:SF13">
    <property type="entry name" value="RING-TYPE DOMAIN-CONTAINING PROTEIN"/>
    <property type="match status" value="1"/>
</dbReference>
<keyword evidence="7" id="KW-0862">Zinc</keyword>